<sequence>MNKAYFLLALSAFCLSCSPSNSSSASEPPVEETSSSEIKTESTVYQNPLRFYKADGSEYFVTCADPDVIYGDDGYYYLYCTNTYCEMGDKGIAYDRGPIFRSRNLLDWTWCGSVFDGHPDALSWGDPEAGVWAPSVIKVGSTYNYYYSLSLWGDENPGIGVATSPTPYGPWTHYGMVLDSETSGVSNSIDPQAIYYGEQLYLVWGSFYGIAATRLTDDGIEPYCGLAALKDNLTWIVEDNSGGSMDIDINYEGSYIVEIDGSWYYFGSQGTCCSGTASTYRVKVGKADDFLGTYRGSDGEKLSEGTYGDLVIGPSEDVAGTGHNTIVKDMAGDYWIVYHGFDIHGEYPSERTLFIDKLLFDESTGMPYVEGRRPSYRQSVVGPCVLAS</sequence>
<dbReference type="InterPro" id="IPR023296">
    <property type="entry name" value="Glyco_hydro_beta-prop_sf"/>
</dbReference>
<gene>
    <name evidence="9" type="ORF">IAC52_02695</name>
</gene>
<keyword evidence="3 6" id="KW-0378">Hydrolase</keyword>
<dbReference type="EMBL" id="DVMV01000018">
    <property type="protein sequence ID" value="HIU45188.1"/>
    <property type="molecule type" value="Genomic_DNA"/>
</dbReference>
<reference evidence="9" key="1">
    <citation type="submission" date="2020-10" db="EMBL/GenBank/DDBJ databases">
        <authorList>
            <person name="Gilroy R."/>
        </authorList>
    </citation>
    <scope>NUCLEOTIDE SEQUENCE</scope>
    <source>
        <strain evidence="9">ChiGjej1B1-22543</strain>
    </source>
</reference>
<evidence type="ECO:0000256" key="2">
    <source>
        <dbReference type="ARBA" id="ARBA00009865"/>
    </source>
</evidence>
<proteinExistence type="inferred from homology"/>
<evidence type="ECO:0000313" key="9">
    <source>
        <dbReference type="EMBL" id="HIU45188.1"/>
    </source>
</evidence>
<evidence type="ECO:0000313" key="10">
    <source>
        <dbReference type="Proteomes" id="UP000824070"/>
    </source>
</evidence>
<dbReference type="SUPFAM" id="SSF75005">
    <property type="entry name" value="Arabinanase/levansucrase/invertase"/>
    <property type="match status" value="1"/>
</dbReference>
<evidence type="ECO:0000256" key="3">
    <source>
        <dbReference type="ARBA" id="ARBA00022801"/>
    </source>
</evidence>
<dbReference type="Proteomes" id="UP000824070">
    <property type="component" value="Unassembled WGS sequence"/>
</dbReference>
<dbReference type="GO" id="GO:0004553">
    <property type="term" value="F:hydrolase activity, hydrolyzing O-glycosyl compounds"/>
    <property type="evidence" value="ECO:0007669"/>
    <property type="project" value="InterPro"/>
</dbReference>
<evidence type="ECO:0000256" key="6">
    <source>
        <dbReference type="RuleBase" id="RU361187"/>
    </source>
</evidence>
<dbReference type="Pfam" id="PF04616">
    <property type="entry name" value="Glyco_hydro_43"/>
    <property type="match status" value="1"/>
</dbReference>
<keyword evidence="4 6" id="KW-0326">Glycosidase</keyword>
<comment type="caution">
    <text evidence="9">The sequence shown here is derived from an EMBL/GenBank/DDBJ whole genome shotgun (WGS) entry which is preliminary data.</text>
</comment>
<name>A0A9D1S3H4_9FIRM</name>
<dbReference type="InterPro" id="IPR006710">
    <property type="entry name" value="Glyco_hydro_43"/>
</dbReference>
<reference evidence="9" key="2">
    <citation type="journal article" date="2021" name="PeerJ">
        <title>Extensive microbial diversity within the chicken gut microbiome revealed by metagenomics and culture.</title>
        <authorList>
            <person name="Gilroy R."/>
            <person name="Ravi A."/>
            <person name="Getino M."/>
            <person name="Pursley I."/>
            <person name="Horton D.L."/>
            <person name="Alikhan N.F."/>
            <person name="Baker D."/>
            <person name="Gharbi K."/>
            <person name="Hall N."/>
            <person name="Watson M."/>
            <person name="Adriaenssens E.M."/>
            <person name="Foster-Nyarko E."/>
            <person name="Jarju S."/>
            <person name="Secka A."/>
            <person name="Antonio M."/>
            <person name="Oren A."/>
            <person name="Chaudhuri R.R."/>
            <person name="La Ragione R."/>
            <person name="Hildebrand F."/>
            <person name="Pallen M.J."/>
        </authorList>
    </citation>
    <scope>NUCLEOTIDE SEQUENCE</scope>
    <source>
        <strain evidence="9">ChiGjej1B1-22543</strain>
    </source>
</reference>
<keyword evidence="8" id="KW-0732">Signal</keyword>
<feature type="site" description="Important for catalytic activity, responsible for pKa modulation of the active site Glu and correct orientation of both the proton donor and substrate" evidence="5">
    <location>
        <position position="190"/>
    </location>
</feature>
<comment type="pathway">
    <text evidence="1">Glycan metabolism; L-arabinan degradation.</text>
</comment>
<feature type="chain" id="PRO_5038342040" evidence="8">
    <location>
        <begin position="26"/>
        <end position="388"/>
    </location>
</feature>
<evidence type="ECO:0000256" key="1">
    <source>
        <dbReference type="ARBA" id="ARBA00004834"/>
    </source>
</evidence>
<dbReference type="Gene3D" id="2.115.10.20">
    <property type="entry name" value="Glycosyl hydrolase domain, family 43"/>
    <property type="match status" value="1"/>
</dbReference>
<dbReference type="InterPro" id="IPR050727">
    <property type="entry name" value="GH43_arabinanases"/>
</dbReference>
<feature type="signal peptide" evidence="8">
    <location>
        <begin position="1"/>
        <end position="25"/>
    </location>
</feature>
<accession>A0A9D1S3H4</accession>
<organism evidence="9 10">
    <name type="scientific">Candidatus Alloenteromonas pullicola</name>
    <dbReference type="NCBI Taxonomy" id="2840784"/>
    <lineage>
        <taxon>Bacteria</taxon>
        <taxon>Bacillati</taxon>
        <taxon>Bacillota</taxon>
        <taxon>Bacillota incertae sedis</taxon>
        <taxon>Candidatus Alloenteromonas</taxon>
    </lineage>
</organism>
<dbReference type="PANTHER" id="PTHR43301:SF3">
    <property type="entry name" value="ARABINAN ENDO-1,5-ALPHA-L-ARABINOSIDASE A-RELATED"/>
    <property type="match status" value="1"/>
</dbReference>
<evidence type="ECO:0000256" key="5">
    <source>
        <dbReference type="PIRSR" id="PIRSR606710-2"/>
    </source>
</evidence>
<feature type="region of interest" description="Disordered" evidence="7">
    <location>
        <begin position="20"/>
        <end position="41"/>
    </location>
</feature>
<comment type="similarity">
    <text evidence="2 6">Belongs to the glycosyl hydrolase 43 family.</text>
</comment>
<evidence type="ECO:0000256" key="4">
    <source>
        <dbReference type="ARBA" id="ARBA00023295"/>
    </source>
</evidence>
<evidence type="ECO:0000256" key="7">
    <source>
        <dbReference type="SAM" id="MobiDB-lite"/>
    </source>
</evidence>
<protein>
    <submittedName>
        <fullName evidence="9">Family 43 glycosylhydrolase</fullName>
    </submittedName>
</protein>
<dbReference type="AlphaFoldDB" id="A0A9D1S3H4"/>
<dbReference type="GO" id="GO:0005975">
    <property type="term" value="P:carbohydrate metabolic process"/>
    <property type="evidence" value="ECO:0007669"/>
    <property type="project" value="InterPro"/>
</dbReference>
<evidence type="ECO:0000256" key="8">
    <source>
        <dbReference type="SAM" id="SignalP"/>
    </source>
</evidence>
<dbReference type="PANTHER" id="PTHR43301">
    <property type="entry name" value="ARABINAN ENDO-1,5-ALPHA-L-ARABINOSIDASE"/>
    <property type="match status" value="1"/>
</dbReference>